<dbReference type="EMBL" id="BRYA01000233">
    <property type="protein sequence ID" value="GMI44954.1"/>
    <property type="molecule type" value="Genomic_DNA"/>
</dbReference>
<dbReference type="Proteomes" id="UP001165065">
    <property type="component" value="Unassembled WGS sequence"/>
</dbReference>
<keyword evidence="7" id="KW-1185">Reference proteome</keyword>
<gene>
    <name evidence="6" type="ORF">TrCOL_g8726</name>
</gene>
<feature type="region of interest" description="Disordered" evidence="5">
    <location>
        <begin position="81"/>
        <end position="137"/>
    </location>
</feature>
<dbReference type="Pfam" id="PF00573">
    <property type="entry name" value="Ribosomal_L4"/>
    <property type="match status" value="1"/>
</dbReference>
<dbReference type="PANTHER" id="PTHR10746:SF6">
    <property type="entry name" value="LARGE RIBOSOMAL SUBUNIT PROTEIN UL4M"/>
    <property type="match status" value="1"/>
</dbReference>
<dbReference type="GO" id="GO:0003735">
    <property type="term" value="F:structural constituent of ribosome"/>
    <property type="evidence" value="ECO:0007669"/>
    <property type="project" value="InterPro"/>
</dbReference>
<proteinExistence type="inferred from homology"/>
<feature type="compositionally biased region" description="Basic residues" evidence="5">
    <location>
        <begin position="81"/>
        <end position="93"/>
    </location>
</feature>
<name>A0A9W7GFP6_9STRA</name>
<dbReference type="SUPFAM" id="SSF52166">
    <property type="entry name" value="Ribosomal protein L4"/>
    <property type="match status" value="1"/>
</dbReference>
<comment type="similarity">
    <text evidence="1">Belongs to the universal ribosomal protein uL4 family.</text>
</comment>
<dbReference type="PANTHER" id="PTHR10746">
    <property type="entry name" value="50S RIBOSOMAL PROTEIN L4"/>
    <property type="match status" value="1"/>
</dbReference>
<accession>A0A9W7GFP6</accession>
<dbReference type="InterPro" id="IPR023574">
    <property type="entry name" value="Ribosomal_uL4_dom_sf"/>
</dbReference>
<keyword evidence="3" id="KW-0687">Ribonucleoprotein</keyword>
<evidence type="ECO:0000256" key="5">
    <source>
        <dbReference type="SAM" id="MobiDB-lite"/>
    </source>
</evidence>
<organism evidence="6 7">
    <name type="scientific">Triparma columacea</name>
    <dbReference type="NCBI Taxonomy" id="722753"/>
    <lineage>
        <taxon>Eukaryota</taxon>
        <taxon>Sar</taxon>
        <taxon>Stramenopiles</taxon>
        <taxon>Ochrophyta</taxon>
        <taxon>Bolidophyceae</taxon>
        <taxon>Parmales</taxon>
        <taxon>Triparmaceae</taxon>
        <taxon>Triparma</taxon>
    </lineage>
</organism>
<dbReference type="OrthoDB" id="275876at2759"/>
<dbReference type="AlphaFoldDB" id="A0A9W7GFP6"/>
<reference evidence="7" key="1">
    <citation type="journal article" date="2023" name="Commun. Biol.">
        <title>Genome analysis of Parmales, the sister group of diatoms, reveals the evolutionary specialization of diatoms from phago-mixotrophs to photoautotrophs.</title>
        <authorList>
            <person name="Ban H."/>
            <person name="Sato S."/>
            <person name="Yoshikawa S."/>
            <person name="Yamada K."/>
            <person name="Nakamura Y."/>
            <person name="Ichinomiya M."/>
            <person name="Sato N."/>
            <person name="Blanc-Mathieu R."/>
            <person name="Endo H."/>
            <person name="Kuwata A."/>
            <person name="Ogata H."/>
        </authorList>
    </citation>
    <scope>NUCLEOTIDE SEQUENCE [LARGE SCALE GENOMIC DNA]</scope>
</reference>
<evidence type="ECO:0000313" key="7">
    <source>
        <dbReference type="Proteomes" id="UP001165065"/>
    </source>
</evidence>
<dbReference type="GO" id="GO:1990904">
    <property type="term" value="C:ribonucleoprotein complex"/>
    <property type="evidence" value="ECO:0007669"/>
    <property type="project" value="UniProtKB-KW"/>
</dbReference>
<evidence type="ECO:0000256" key="1">
    <source>
        <dbReference type="ARBA" id="ARBA00010528"/>
    </source>
</evidence>
<evidence type="ECO:0000256" key="3">
    <source>
        <dbReference type="ARBA" id="ARBA00023274"/>
    </source>
</evidence>
<dbReference type="InterPro" id="IPR013005">
    <property type="entry name" value="Ribosomal_uL4-like"/>
</dbReference>
<dbReference type="GO" id="GO:0005840">
    <property type="term" value="C:ribosome"/>
    <property type="evidence" value="ECO:0007669"/>
    <property type="project" value="UniProtKB-KW"/>
</dbReference>
<evidence type="ECO:0000256" key="2">
    <source>
        <dbReference type="ARBA" id="ARBA00022980"/>
    </source>
</evidence>
<dbReference type="Gene3D" id="3.40.1370.10">
    <property type="match status" value="1"/>
</dbReference>
<evidence type="ECO:0000313" key="6">
    <source>
        <dbReference type="EMBL" id="GMI44954.1"/>
    </source>
</evidence>
<comment type="caution">
    <text evidence="6">The sequence shown here is derived from an EMBL/GenBank/DDBJ whole genome shotgun (WGS) entry which is preliminary data.</text>
</comment>
<dbReference type="GO" id="GO:0006412">
    <property type="term" value="P:translation"/>
    <property type="evidence" value="ECO:0007669"/>
    <property type="project" value="InterPro"/>
</dbReference>
<evidence type="ECO:0000256" key="4">
    <source>
        <dbReference type="ARBA" id="ARBA00040565"/>
    </source>
</evidence>
<keyword evidence="2" id="KW-0689">Ribosomal protein</keyword>
<dbReference type="InterPro" id="IPR002136">
    <property type="entry name" value="Ribosomal_uL4"/>
</dbReference>
<sequence>MEELSSVIKAVDMLEAYDVEREDLVLPEHLIQEGELHSSLEVGTFNNNGEEVVGSGEPLPFWPSLETGMVRKDLLHRVFVHQRNKARGKRTAKVKTYNEKSGSGKKPHQQKGTGRARQGNKRRPGSRGGLKAHGPKGIIQDYANTKLNAKMFMQGGLIALRARLREGQIKVVEGFKGDKTKEVEKGVLGVFGESARKGLPDGGKTLILMGEEEGRENAEFIRATANIFHVSTLKATRANTWDVLRNERVLMSRKAWEELRDKY</sequence>
<protein>
    <recommendedName>
        <fullName evidence="4">Large ribosomal subunit protein uL4m</fullName>
    </recommendedName>
</protein>